<accession>A0ABP4BL76</accession>
<organism evidence="2 3">
    <name type="scientific">Kribbella koreensis</name>
    <dbReference type="NCBI Taxonomy" id="57909"/>
    <lineage>
        <taxon>Bacteria</taxon>
        <taxon>Bacillati</taxon>
        <taxon>Actinomycetota</taxon>
        <taxon>Actinomycetes</taxon>
        <taxon>Propionibacteriales</taxon>
        <taxon>Kribbellaceae</taxon>
        <taxon>Kribbella</taxon>
    </lineage>
</organism>
<name>A0ABP4BL76_9ACTN</name>
<gene>
    <name evidence="2" type="ORF">GCM10009554_52810</name>
</gene>
<protein>
    <submittedName>
        <fullName evidence="2">GNAT family N-acetyltransferase</fullName>
    </submittedName>
</protein>
<reference evidence="3" key="1">
    <citation type="journal article" date="2019" name="Int. J. Syst. Evol. Microbiol.">
        <title>The Global Catalogue of Microorganisms (GCM) 10K type strain sequencing project: providing services to taxonomists for standard genome sequencing and annotation.</title>
        <authorList>
            <consortium name="The Broad Institute Genomics Platform"/>
            <consortium name="The Broad Institute Genome Sequencing Center for Infectious Disease"/>
            <person name="Wu L."/>
            <person name="Ma J."/>
        </authorList>
    </citation>
    <scope>NUCLEOTIDE SEQUENCE [LARGE SCALE GENOMIC DNA]</scope>
    <source>
        <strain evidence="3">JCM 10977</strain>
    </source>
</reference>
<dbReference type="InterPro" id="IPR000182">
    <property type="entry name" value="GNAT_dom"/>
</dbReference>
<evidence type="ECO:0000313" key="2">
    <source>
        <dbReference type="EMBL" id="GAA0951420.1"/>
    </source>
</evidence>
<sequence>MTEVTLRPITPDDLPALFENQYDPASAAMAGVPSKEEADFYAHRERVQANPDNITRVVVVDGEVAGDVVSWADEGGRHVGYRIAQRFWGRRIATDALQLFLREVIERPLNADLVQSNVGSRRVLEKNGFRLLGPDEQPAEAEPDSYYFRLDA</sequence>
<dbReference type="Gene3D" id="3.40.630.30">
    <property type="match status" value="1"/>
</dbReference>
<dbReference type="PANTHER" id="PTHR43328">
    <property type="entry name" value="ACETYLTRANSFERASE-RELATED"/>
    <property type="match status" value="1"/>
</dbReference>
<feature type="domain" description="N-acetyltransferase" evidence="1">
    <location>
        <begin position="4"/>
        <end position="152"/>
    </location>
</feature>
<dbReference type="RefSeq" id="WP_343975557.1">
    <property type="nucleotide sequence ID" value="NZ_BAAAHK010000013.1"/>
</dbReference>
<evidence type="ECO:0000259" key="1">
    <source>
        <dbReference type="PROSITE" id="PS51186"/>
    </source>
</evidence>
<evidence type="ECO:0000313" key="3">
    <source>
        <dbReference type="Proteomes" id="UP001500542"/>
    </source>
</evidence>
<dbReference type="SUPFAM" id="SSF55729">
    <property type="entry name" value="Acyl-CoA N-acyltransferases (Nat)"/>
    <property type="match status" value="1"/>
</dbReference>
<comment type="caution">
    <text evidence="2">The sequence shown here is derived from an EMBL/GenBank/DDBJ whole genome shotgun (WGS) entry which is preliminary data.</text>
</comment>
<proteinExistence type="predicted"/>
<dbReference type="Pfam" id="PF13302">
    <property type="entry name" value="Acetyltransf_3"/>
    <property type="match status" value="1"/>
</dbReference>
<dbReference type="Proteomes" id="UP001500542">
    <property type="component" value="Unassembled WGS sequence"/>
</dbReference>
<dbReference type="PROSITE" id="PS51186">
    <property type="entry name" value="GNAT"/>
    <property type="match status" value="1"/>
</dbReference>
<dbReference type="EMBL" id="BAAAHK010000013">
    <property type="protein sequence ID" value="GAA0951420.1"/>
    <property type="molecule type" value="Genomic_DNA"/>
</dbReference>
<keyword evidence="3" id="KW-1185">Reference proteome</keyword>
<dbReference type="InterPro" id="IPR016181">
    <property type="entry name" value="Acyl_CoA_acyltransferase"/>
</dbReference>
<dbReference type="PANTHER" id="PTHR43328:SF1">
    <property type="entry name" value="N-ACETYLTRANSFERASE DOMAIN-CONTAINING PROTEIN"/>
    <property type="match status" value="1"/>
</dbReference>